<dbReference type="PROSITE" id="PS01230">
    <property type="entry name" value="TRMA_1"/>
    <property type="match status" value="1"/>
</dbReference>
<keyword evidence="8" id="KW-1185">Reference proteome</keyword>
<evidence type="ECO:0000256" key="3">
    <source>
        <dbReference type="ARBA" id="ARBA00022691"/>
    </source>
</evidence>
<evidence type="ECO:0000256" key="5">
    <source>
        <dbReference type="PROSITE-ProRule" id="PRU10015"/>
    </source>
</evidence>
<feature type="active site" description="Nucleophile" evidence="4">
    <location>
        <position position="388"/>
    </location>
</feature>
<feature type="domain" description="TRAM" evidence="6">
    <location>
        <begin position="1"/>
        <end position="61"/>
    </location>
</feature>
<dbReference type="InterPro" id="IPR010280">
    <property type="entry name" value="U5_MeTrfase_fam"/>
</dbReference>
<feature type="binding site" evidence="4">
    <location>
        <position position="268"/>
    </location>
    <ligand>
        <name>S-adenosyl-L-methionine</name>
        <dbReference type="ChEBI" id="CHEBI:59789"/>
    </ligand>
</feature>
<feature type="binding site" evidence="4">
    <location>
        <position position="294"/>
    </location>
    <ligand>
        <name>S-adenosyl-L-methionine</name>
        <dbReference type="ChEBI" id="CHEBI:59789"/>
    </ligand>
</feature>
<dbReference type="SUPFAM" id="SSF53335">
    <property type="entry name" value="S-adenosyl-L-methionine-dependent methyltransferases"/>
    <property type="match status" value="1"/>
</dbReference>
<dbReference type="InterPro" id="IPR012340">
    <property type="entry name" value="NA-bd_OB-fold"/>
</dbReference>
<comment type="caution">
    <text evidence="7">The sequence shown here is derived from an EMBL/GenBank/DDBJ whole genome shotgun (WGS) entry which is preliminary data.</text>
</comment>
<evidence type="ECO:0000313" key="7">
    <source>
        <dbReference type="EMBL" id="MFC5863714.1"/>
    </source>
</evidence>
<evidence type="ECO:0000256" key="1">
    <source>
        <dbReference type="ARBA" id="ARBA00022603"/>
    </source>
</evidence>
<dbReference type="InterPro" id="IPR029063">
    <property type="entry name" value="SAM-dependent_MTases_sf"/>
</dbReference>
<dbReference type="PANTHER" id="PTHR11061:SF30">
    <property type="entry name" value="TRNA (URACIL(54)-C(5))-METHYLTRANSFERASE"/>
    <property type="match status" value="1"/>
</dbReference>
<protein>
    <submittedName>
        <fullName evidence="7">Class I SAM-dependent RNA methyltransferase</fullName>
        <ecNumber evidence="7">2.1.1.-</ecNumber>
    </submittedName>
</protein>
<dbReference type="Gene3D" id="2.40.50.140">
    <property type="entry name" value="Nucleic acid-binding proteins"/>
    <property type="match status" value="1"/>
</dbReference>
<evidence type="ECO:0000313" key="8">
    <source>
        <dbReference type="Proteomes" id="UP001596091"/>
    </source>
</evidence>
<reference evidence="8" key="1">
    <citation type="journal article" date="2019" name="Int. J. Syst. Evol. Microbiol.">
        <title>The Global Catalogue of Microorganisms (GCM) 10K type strain sequencing project: providing services to taxonomists for standard genome sequencing and annotation.</title>
        <authorList>
            <consortium name="The Broad Institute Genomics Platform"/>
            <consortium name="The Broad Institute Genome Sequencing Center for Infectious Disease"/>
            <person name="Wu L."/>
            <person name="Ma J."/>
        </authorList>
    </citation>
    <scope>NUCLEOTIDE SEQUENCE [LARGE SCALE GENOMIC DNA]</scope>
    <source>
        <strain evidence="8">JCM 4087</strain>
    </source>
</reference>
<feature type="active site" evidence="5">
    <location>
        <position position="388"/>
    </location>
</feature>
<dbReference type="PROSITE" id="PS51687">
    <property type="entry name" value="SAM_MT_RNA_M5U"/>
    <property type="match status" value="1"/>
</dbReference>
<dbReference type="Gene3D" id="2.40.50.1070">
    <property type="match status" value="1"/>
</dbReference>
<feature type="binding site" evidence="4">
    <location>
        <position position="361"/>
    </location>
    <ligand>
        <name>S-adenosyl-L-methionine</name>
        <dbReference type="ChEBI" id="CHEBI:59789"/>
    </ligand>
</feature>
<evidence type="ECO:0000259" key="6">
    <source>
        <dbReference type="PROSITE" id="PS50926"/>
    </source>
</evidence>
<keyword evidence="3 4" id="KW-0949">S-adenosyl-L-methionine</keyword>
<dbReference type="Gene3D" id="3.40.50.150">
    <property type="entry name" value="Vaccinia Virus protein VP39"/>
    <property type="match status" value="1"/>
</dbReference>
<dbReference type="PANTHER" id="PTHR11061">
    <property type="entry name" value="RNA M5U METHYLTRANSFERASE"/>
    <property type="match status" value="1"/>
</dbReference>
<keyword evidence="2 4" id="KW-0808">Transferase</keyword>
<evidence type="ECO:0000256" key="4">
    <source>
        <dbReference type="PROSITE-ProRule" id="PRU01024"/>
    </source>
</evidence>
<name>A0ABW1EIC5_9BACT</name>
<dbReference type="EC" id="2.1.1.-" evidence="7"/>
<gene>
    <name evidence="7" type="ORF">ACFPT7_15510</name>
</gene>
<sequence length="431" mass="48143">MKLHTEKSVYGGDCLARLDSQQTDGKSAGKKVFVPLTLPGETVEARILEDKRAFARAEIETILSASPNRIEPRCPHFGICGGCQYQHANYSTQLAIKRSILRETLDRAKVPSPAEIHTLVGSEEQSWRYRNRIRLAFIRDSTHDAQGRTQVGYRSRRSHDLVPIDECPIAAPILVECALDLASVIDSNDPRNDLTENDLTEVELFINHDNSEMLVTFFRVQGEPILRSLRFVPVAGSSRPKLERTDAQSLTYAVAGHEYRVDGGAFFQINRHLLDRFTTLVTDGLTGSLAWDLYAGVGLFARRLTQTFNMVHAVESAPASTAALQHNLAGANSHASALTTLDYLRRNREQREPRPDVIVLDPPRAGLGDEVAHLLNAIGAPQLVYVSCDPATLARDLHALTRERYRIEAIHLADMFPQTFHLETVVRLRRI</sequence>
<dbReference type="InterPro" id="IPR030390">
    <property type="entry name" value="MeTrfase_TrmA_AS"/>
</dbReference>
<dbReference type="Proteomes" id="UP001596091">
    <property type="component" value="Unassembled WGS sequence"/>
</dbReference>
<dbReference type="SUPFAM" id="SSF50249">
    <property type="entry name" value="Nucleic acid-binding proteins"/>
    <property type="match status" value="1"/>
</dbReference>
<feature type="binding site" evidence="4">
    <location>
        <position position="315"/>
    </location>
    <ligand>
        <name>S-adenosyl-L-methionine</name>
        <dbReference type="ChEBI" id="CHEBI:59789"/>
    </ligand>
</feature>
<dbReference type="PROSITE" id="PS50926">
    <property type="entry name" value="TRAM"/>
    <property type="match status" value="1"/>
</dbReference>
<comment type="similarity">
    <text evidence="4">Belongs to the class I-like SAM-binding methyltransferase superfamily. RNA M5U methyltransferase family.</text>
</comment>
<accession>A0ABW1EIC5</accession>
<dbReference type="RefSeq" id="WP_263339913.1">
    <property type="nucleotide sequence ID" value="NZ_JAGSYH010000005.1"/>
</dbReference>
<dbReference type="InterPro" id="IPR002792">
    <property type="entry name" value="TRAM_dom"/>
</dbReference>
<dbReference type="Pfam" id="PF05958">
    <property type="entry name" value="tRNA_U5-meth_tr"/>
    <property type="match status" value="1"/>
</dbReference>
<dbReference type="EMBL" id="JBHSPH010000005">
    <property type="protein sequence ID" value="MFC5863714.1"/>
    <property type="molecule type" value="Genomic_DNA"/>
</dbReference>
<proteinExistence type="inferred from homology"/>
<dbReference type="Pfam" id="PF01938">
    <property type="entry name" value="TRAM"/>
    <property type="match status" value="1"/>
</dbReference>
<keyword evidence="1 4" id="KW-0489">Methyltransferase</keyword>
<organism evidence="7 8">
    <name type="scientific">Acidicapsa dinghuensis</name>
    <dbReference type="NCBI Taxonomy" id="2218256"/>
    <lineage>
        <taxon>Bacteria</taxon>
        <taxon>Pseudomonadati</taxon>
        <taxon>Acidobacteriota</taxon>
        <taxon>Terriglobia</taxon>
        <taxon>Terriglobales</taxon>
        <taxon>Acidobacteriaceae</taxon>
        <taxon>Acidicapsa</taxon>
    </lineage>
</organism>
<dbReference type="GO" id="GO:0008168">
    <property type="term" value="F:methyltransferase activity"/>
    <property type="evidence" value="ECO:0007669"/>
    <property type="project" value="UniProtKB-KW"/>
</dbReference>
<evidence type="ECO:0000256" key="2">
    <source>
        <dbReference type="ARBA" id="ARBA00022679"/>
    </source>
</evidence>
<dbReference type="GO" id="GO:0032259">
    <property type="term" value="P:methylation"/>
    <property type="evidence" value="ECO:0007669"/>
    <property type="project" value="UniProtKB-KW"/>
</dbReference>